<dbReference type="Gene3D" id="2.130.10.10">
    <property type="entry name" value="YVTN repeat-like/Quinoprotein amine dehydrogenase"/>
    <property type="match status" value="1"/>
</dbReference>
<dbReference type="PANTHER" id="PTHR42754:SF1">
    <property type="entry name" value="LIPOPROTEIN"/>
    <property type="match status" value="1"/>
</dbReference>
<dbReference type="InterPro" id="IPR011047">
    <property type="entry name" value="Quinoprotein_ADH-like_sf"/>
</dbReference>
<proteinExistence type="predicted"/>
<organism evidence="1 2">
    <name type="scientific">Luteolibacter yonseiensis</name>
    <dbReference type="NCBI Taxonomy" id="1144680"/>
    <lineage>
        <taxon>Bacteria</taxon>
        <taxon>Pseudomonadati</taxon>
        <taxon>Verrucomicrobiota</taxon>
        <taxon>Verrucomicrobiia</taxon>
        <taxon>Verrucomicrobiales</taxon>
        <taxon>Verrucomicrobiaceae</taxon>
        <taxon>Luteolibacter</taxon>
    </lineage>
</organism>
<dbReference type="SUPFAM" id="SSF50998">
    <property type="entry name" value="Quinoprotein alcohol dehydrogenase-like"/>
    <property type="match status" value="1"/>
</dbReference>
<dbReference type="PANTHER" id="PTHR42754">
    <property type="entry name" value="ENDOGLUCANASE"/>
    <property type="match status" value="1"/>
</dbReference>
<protein>
    <recommendedName>
        <fullName evidence="3">Bulb-type lectin domain-containing protein</fullName>
    </recommendedName>
</protein>
<dbReference type="InterPro" id="IPR015943">
    <property type="entry name" value="WD40/YVTN_repeat-like_dom_sf"/>
</dbReference>
<gene>
    <name evidence="1" type="ORF">JIN84_20605</name>
</gene>
<accession>A0A934R6B3</accession>
<keyword evidence="2" id="KW-1185">Reference proteome</keyword>
<dbReference type="Proteomes" id="UP000600139">
    <property type="component" value="Unassembled WGS sequence"/>
</dbReference>
<comment type="caution">
    <text evidence="1">The sequence shown here is derived from an EMBL/GenBank/DDBJ whole genome shotgun (WGS) entry which is preliminary data.</text>
</comment>
<dbReference type="AlphaFoldDB" id="A0A934R6B3"/>
<dbReference type="EMBL" id="JAENIK010000013">
    <property type="protein sequence ID" value="MBK1818036.1"/>
    <property type="molecule type" value="Genomic_DNA"/>
</dbReference>
<evidence type="ECO:0000313" key="2">
    <source>
        <dbReference type="Proteomes" id="UP000600139"/>
    </source>
</evidence>
<name>A0A934R6B3_9BACT</name>
<reference evidence="1" key="1">
    <citation type="submission" date="2021-01" db="EMBL/GenBank/DDBJ databases">
        <title>Modified the classification status of verrucomicrobia.</title>
        <authorList>
            <person name="Feng X."/>
        </authorList>
    </citation>
    <scope>NUCLEOTIDE SEQUENCE</scope>
    <source>
        <strain evidence="1">JCM 18052</strain>
    </source>
</reference>
<dbReference type="RefSeq" id="WP_200352991.1">
    <property type="nucleotide sequence ID" value="NZ_BAABHZ010000002.1"/>
</dbReference>
<evidence type="ECO:0000313" key="1">
    <source>
        <dbReference type="EMBL" id="MBK1818036.1"/>
    </source>
</evidence>
<evidence type="ECO:0008006" key="3">
    <source>
        <dbReference type="Google" id="ProtNLM"/>
    </source>
</evidence>
<sequence>MNRLFTTLCSIGLRFPAGVVASLGIAGPAFALPLLKWSTPVDTGASTSDRIKAVGMTNGGDVIAASQISSGTGAQIRVQRLPGAGGAASWTRDVGAAGLADDVVAIAVDPSTGDSFVAARSASALNGLDWLVFKINGNNGTLAWTTSHTYATTGNDQPRAITFTPDNNIVVAGMETNPVNGGSRLRVTKINSSTGSQIWNHTSTIDGTDAAAVAADPSGNVAVAGRNGQDAFVVSLGGTGTVNWSQTYNGAGNGYDAWNAVTFLSTGDLAVAGYVTGATGGQNFCVARYPGAGGGSTWIREVNGSANSGDLAYDIVRDTSNNLYAAGLLRNSATGQTAYIAKLAGATGSVTWSFAKNGGNTLPEATDAFFSVRLLGDDVLTAGCVADPTNKSNILVSRFTTAGVFADDTVFDGTAHNNDFLLSRNLLTTAGTSLFAIGGDSENSGAISDGLVRSYLIPTPIESWRQTWYGTPASSGNAKDTADPYKTGIQNLHVFAFFGPNQNPATARIGLLPKIQRIGGNLSTSFTQPSGVGGITYGAESSTTLLPGSWQAVPDTGIPPQHVFSIPAGNNPRLFLRLKVTDP</sequence>